<dbReference type="InterPro" id="IPR012910">
    <property type="entry name" value="Plug_dom"/>
</dbReference>
<evidence type="ECO:0000256" key="8">
    <source>
        <dbReference type="ARBA" id="ARBA00023170"/>
    </source>
</evidence>
<feature type="chain" id="PRO_5002428499" description="TonB-dependent receptor" evidence="12">
    <location>
        <begin position="20"/>
        <end position="724"/>
    </location>
</feature>
<dbReference type="InterPro" id="IPR039426">
    <property type="entry name" value="TonB-dep_rcpt-like"/>
</dbReference>
<evidence type="ECO:0000256" key="2">
    <source>
        <dbReference type="ARBA" id="ARBA00022448"/>
    </source>
</evidence>
<comment type="subcellular location">
    <subcellularLocation>
        <location evidence="1 10">Cell outer membrane</location>
        <topology evidence="1 10">Multi-pass membrane protein</topology>
    </subcellularLocation>
</comment>
<comment type="similarity">
    <text evidence="10 11">Belongs to the TonB-dependent receptor family.</text>
</comment>
<evidence type="ECO:0000256" key="12">
    <source>
        <dbReference type="SAM" id="SignalP"/>
    </source>
</evidence>
<keyword evidence="6 11" id="KW-0798">TonB box</keyword>
<gene>
    <name evidence="15" type="ORF">JCM15548_13024</name>
</gene>
<keyword evidence="7 10" id="KW-0472">Membrane</keyword>
<name>A0A0E9LZI4_9BACT</name>
<dbReference type="PROSITE" id="PS52016">
    <property type="entry name" value="TONB_DEPENDENT_REC_3"/>
    <property type="match status" value="1"/>
</dbReference>
<keyword evidence="3 10" id="KW-1134">Transmembrane beta strand</keyword>
<evidence type="ECO:0000256" key="3">
    <source>
        <dbReference type="ARBA" id="ARBA00022452"/>
    </source>
</evidence>
<evidence type="ECO:0000256" key="7">
    <source>
        <dbReference type="ARBA" id="ARBA00023136"/>
    </source>
</evidence>
<organism evidence="15 16">
    <name type="scientific">Geofilum rubicundum JCM 15548</name>
    <dbReference type="NCBI Taxonomy" id="1236989"/>
    <lineage>
        <taxon>Bacteria</taxon>
        <taxon>Pseudomonadati</taxon>
        <taxon>Bacteroidota</taxon>
        <taxon>Bacteroidia</taxon>
        <taxon>Marinilabiliales</taxon>
        <taxon>Marinilabiliaceae</taxon>
        <taxon>Geofilum</taxon>
    </lineage>
</organism>
<evidence type="ECO:0000259" key="13">
    <source>
        <dbReference type="Pfam" id="PF00593"/>
    </source>
</evidence>
<dbReference type="InterPro" id="IPR037066">
    <property type="entry name" value="Plug_dom_sf"/>
</dbReference>
<dbReference type="RefSeq" id="WP_083985129.1">
    <property type="nucleotide sequence ID" value="NZ_BAZW01000028.1"/>
</dbReference>
<feature type="domain" description="TonB-dependent receptor-like beta-barrel" evidence="13">
    <location>
        <begin position="235"/>
        <end position="698"/>
    </location>
</feature>
<evidence type="ECO:0000256" key="10">
    <source>
        <dbReference type="PROSITE-ProRule" id="PRU01360"/>
    </source>
</evidence>
<feature type="domain" description="TonB-dependent receptor plug" evidence="14">
    <location>
        <begin position="44"/>
        <end position="148"/>
    </location>
</feature>
<feature type="signal peptide" evidence="12">
    <location>
        <begin position="1"/>
        <end position="19"/>
    </location>
</feature>
<keyword evidence="16" id="KW-1185">Reference proteome</keyword>
<protein>
    <recommendedName>
        <fullName evidence="17">TonB-dependent receptor</fullName>
    </recommendedName>
</protein>
<dbReference type="InterPro" id="IPR000531">
    <property type="entry name" value="Beta-barrel_TonB"/>
</dbReference>
<evidence type="ECO:0000256" key="4">
    <source>
        <dbReference type="ARBA" id="ARBA00022692"/>
    </source>
</evidence>
<dbReference type="InterPro" id="IPR036942">
    <property type="entry name" value="Beta-barrel_TonB_sf"/>
</dbReference>
<dbReference type="GO" id="GO:0009279">
    <property type="term" value="C:cell outer membrane"/>
    <property type="evidence" value="ECO:0007669"/>
    <property type="project" value="UniProtKB-SubCell"/>
</dbReference>
<dbReference type="OrthoDB" id="9758472at2"/>
<evidence type="ECO:0000259" key="14">
    <source>
        <dbReference type="Pfam" id="PF07715"/>
    </source>
</evidence>
<dbReference type="PANTHER" id="PTHR30069">
    <property type="entry name" value="TONB-DEPENDENT OUTER MEMBRANE RECEPTOR"/>
    <property type="match status" value="1"/>
</dbReference>
<reference evidence="15 16" key="1">
    <citation type="journal article" date="2015" name="Microbes Environ.">
        <title>Distribution and evolution of nitrogen fixation genes in the phylum bacteroidetes.</title>
        <authorList>
            <person name="Inoue J."/>
            <person name="Oshima K."/>
            <person name="Suda W."/>
            <person name="Sakamoto M."/>
            <person name="Iino T."/>
            <person name="Noda S."/>
            <person name="Hongoh Y."/>
            <person name="Hattori M."/>
            <person name="Ohkuma M."/>
        </authorList>
    </citation>
    <scope>NUCLEOTIDE SEQUENCE [LARGE SCALE GENOMIC DNA]</scope>
    <source>
        <strain evidence="15">JCM 15548</strain>
    </source>
</reference>
<keyword evidence="9 10" id="KW-0998">Cell outer membrane</keyword>
<dbReference type="Pfam" id="PF00593">
    <property type="entry name" value="TonB_dep_Rec_b-barrel"/>
    <property type="match status" value="1"/>
</dbReference>
<dbReference type="GO" id="GO:0015344">
    <property type="term" value="F:siderophore uptake transmembrane transporter activity"/>
    <property type="evidence" value="ECO:0007669"/>
    <property type="project" value="TreeGrafter"/>
</dbReference>
<sequence length="724" mass="81117">MKKLFLMGMLCLIVNLVFSQEQDSVRQYNLDEVVVSSTRANTQLKNIPQKVEIIDKGMLQSLPLSNMADVLKTSANLDIIQYPGLSSTIGMRGFSPSAHARSYTLLLLNGNPLGTTNISCLDKDLVERVEIIKGPYSTLYGSDAMGGVINIITKSPVAKNTGSAEVGFGSYGNLKLSGSVNGILSTKSLFRIGFTRNEQRLDYRIGNSNMLKMSEKGKSMLDKASFGDVMKNSTWQYNQVNGQYVFNISDRWATGFDLIYFNANDIKTPGNYWGSYGQSKKDIDRINLYGTLRRKTDNSNFYFSPYFTQEANANYTDNSDSSFVSFNSNLREYGFKMHDNFSLGHFKIVAGADLDVYRYESDRFKGKATPTNPYSPNHQNTKAAMFSQVTYSNGGLDVNGGLRYNDISYNIEKNDSLQGTGGSETYHNLNPSLGVQYKLPGNVKLHSSYGTGFSVPDAFRVAGFYAVSEYLAAWDYWWVKNYMGNPDLKPESSSTIDLGVSYSTPNKFLFLDLTYFATQHSDKIIETTLDSVVVNQNKVAYDVTSYKNANNSAMNGMELVSSTNLGALFGNEFKLEIYGNLTYIFNNTVDETFVSSGGKDSIVTRDLLYARKSNANFGVVYDNYKGLITRLHARYIGSRLEKDNFSKLRPGLTAEHYYTNGGYTAKDKILQHPEYLVFDYSVAYSVNNYRFGITVSNIFNENYTEKDGYNMPGRMLMASYSYSF</sequence>
<keyword evidence="2 10" id="KW-0813">Transport</keyword>
<keyword evidence="8" id="KW-0675">Receptor</keyword>
<dbReference type="PANTHER" id="PTHR30069:SF29">
    <property type="entry name" value="HEMOGLOBIN AND HEMOGLOBIN-HAPTOGLOBIN-BINDING PROTEIN 1-RELATED"/>
    <property type="match status" value="1"/>
</dbReference>
<dbReference type="GO" id="GO:0044718">
    <property type="term" value="P:siderophore transmembrane transport"/>
    <property type="evidence" value="ECO:0007669"/>
    <property type="project" value="TreeGrafter"/>
</dbReference>
<dbReference type="Proteomes" id="UP000032900">
    <property type="component" value="Unassembled WGS sequence"/>
</dbReference>
<dbReference type="AlphaFoldDB" id="A0A0E9LZI4"/>
<keyword evidence="4 10" id="KW-0812">Transmembrane</keyword>
<evidence type="ECO:0000256" key="11">
    <source>
        <dbReference type="RuleBase" id="RU003357"/>
    </source>
</evidence>
<dbReference type="STRING" id="1236989.JCM15548_13024"/>
<evidence type="ECO:0008006" key="17">
    <source>
        <dbReference type="Google" id="ProtNLM"/>
    </source>
</evidence>
<dbReference type="EMBL" id="BAZW01000028">
    <property type="protein sequence ID" value="GAO30718.1"/>
    <property type="molecule type" value="Genomic_DNA"/>
</dbReference>
<dbReference type="SUPFAM" id="SSF56935">
    <property type="entry name" value="Porins"/>
    <property type="match status" value="1"/>
</dbReference>
<evidence type="ECO:0000256" key="9">
    <source>
        <dbReference type="ARBA" id="ARBA00023237"/>
    </source>
</evidence>
<evidence type="ECO:0000256" key="1">
    <source>
        <dbReference type="ARBA" id="ARBA00004571"/>
    </source>
</evidence>
<evidence type="ECO:0000313" key="15">
    <source>
        <dbReference type="EMBL" id="GAO30718.1"/>
    </source>
</evidence>
<evidence type="ECO:0000256" key="5">
    <source>
        <dbReference type="ARBA" id="ARBA00022729"/>
    </source>
</evidence>
<comment type="caution">
    <text evidence="15">The sequence shown here is derived from an EMBL/GenBank/DDBJ whole genome shotgun (WGS) entry which is preliminary data.</text>
</comment>
<evidence type="ECO:0000256" key="6">
    <source>
        <dbReference type="ARBA" id="ARBA00023077"/>
    </source>
</evidence>
<keyword evidence="5 12" id="KW-0732">Signal</keyword>
<evidence type="ECO:0000313" key="16">
    <source>
        <dbReference type="Proteomes" id="UP000032900"/>
    </source>
</evidence>
<dbReference type="Gene3D" id="2.40.170.20">
    <property type="entry name" value="TonB-dependent receptor, beta-barrel domain"/>
    <property type="match status" value="1"/>
</dbReference>
<dbReference type="Gene3D" id="2.170.130.10">
    <property type="entry name" value="TonB-dependent receptor, plug domain"/>
    <property type="match status" value="1"/>
</dbReference>
<accession>A0A0E9LZI4</accession>
<proteinExistence type="inferred from homology"/>
<dbReference type="Pfam" id="PF07715">
    <property type="entry name" value="Plug"/>
    <property type="match status" value="1"/>
</dbReference>